<keyword evidence="1" id="KW-0812">Transmembrane</keyword>
<sequence length="172" mass="19127">MQSKKIEIVVAISITAIIVSSVWLSFYKSPSSEITNFEQKNTALTLSSKEYAIMGSQMWGAFSCSVWASHINDTNEAERLFLFGYSKGQTFLKALKADKIEQKDISSEVPIGVTLSLQGPTEEFILGRIHSLSEEEALDEVFKNGNDFNSEEMQKIIAGNKFRDGNCQLVGK</sequence>
<gene>
    <name evidence="2" type="ORF">A2561_02060</name>
</gene>
<keyword evidence="1" id="KW-0472">Membrane</keyword>
<protein>
    <submittedName>
        <fullName evidence="2">Uncharacterized protein</fullName>
    </submittedName>
</protein>
<dbReference type="Proteomes" id="UP000178935">
    <property type="component" value="Unassembled WGS sequence"/>
</dbReference>
<dbReference type="EMBL" id="MHPU01000026">
    <property type="protein sequence ID" value="OGZ88361.1"/>
    <property type="molecule type" value="Genomic_DNA"/>
</dbReference>
<accession>A0A1G2JPH6</accession>
<organism evidence="2 3">
    <name type="scientific">Candidatus Staskawiczbacteria bacterium RIFOXYD1_FULL_32_13</name>
    <dbReference type="NCBI Taxonomy" id="1802234"/>
    <lineage>
        <taxon>Bacteria</taxon>
        <taxon>Candidatus Staskawicziibacteriota</taxon>
    </lineage>
</organism>
<evidence type="ECO:0000313" key="2">
    <source>
        <dbReference type="EMBL" id="OGZ88361.1"/>
    </source>
</evidence>
<evidence type="ECO:0000313" key="3">
    <source>
        <dbReference type="Proteomes" id="UP000178935"/>
    </source>
</evidence>
<feature type="transmembrane region" description="Helical" evidence="1">
    <location>
        <begin position="7"/>
        <end position="26"/>
    </location>
</feature>
<reference evidence="2 3" key="1">
    <citation type="journal article" date="2016" name="Nat. Commun.">
        <title>Thousands of microbial genomes shed light on interconnected biogeochemical processes in an aquifer system.</title>
        <authorList>
            <person name="Anantharaman K."/>
            <person name="Brown C.T."/>
            <person name="Hug L.A."/>
            <person name="Sharon I."/>
            <person name="Castelle C.J."/>
            <person name="Probst A.J."/>
            <person name="Thomas B.C."/>
            <person name="Singh A."/>
            <person name="Wilkins M.J."/>
            <person name="Karaoz U."/>
            <person name="Brodie E.L."/>
            <person name="Williams K.H."/>
            <person name="Hubbard S.S."/>
            <person name="Banfield J.F."/>
        </authorList>
    </citation>
    <scope>NUCLEOTIDE SEQUENCE [LARGE SCALE GENOMIC DNA]</scope>
</reference>
<evidence type="ECO:0000256" key="1">
    <source>
        <dbReference type="SAM" id="Phobius"/>
    </source>
</evidence>
<keyword evidence="1" id="KW-1133">Transmembrane helix</keyword>
<comment type="caution">
    <text evidence="2">The sequence shown here is derived from an EMBL/GenBank/DDBJ whole genome shotgun (WGS) entry which is preliminary data.</text>
</comment>
<name>A0A1G2JPH6_9BACT</name>
<proteinExistence type="predicted"/>
<dbReference type="AlphaFoldDB" id="A0A1G2JPH6"/>